<keyword evidence="1" id="KW-1133">Transmembrane helix</keyword>
<evidence type="ECO:0000256" key="1">
    <source>
        <dbReference type="SAM" id="Phobius"/>
    </source>
</evidence>
<feature type="transmembrane region" description="Helical" evidence="1">
    <location>
        <begin position="39"/>
        <end position="60"/>
    </location>
</feature>
<evidence type="ECO:0000313" key="3">
    <source>
        <dbReference type="Proteomes" id="UP000266673"/>
    </source>
</evidence>
<evidence type="ECO:0000313" key="2">
    <source>
        <dbReference type="EMBL" id="RIB02692.1"/>
    </source>
</evidence>
<protein>
    <submittedName>
        <fullName evidence="2">Uncharacterized protein</fullName>
    </submittedName>
</protein>
<gene>
    <name evidence="2" type="ORF">C2G38_2227166</name>
</gene>
<keyword evidence="1" id="KW-0812">Transmembrane</keyword>
<dbReference type="AlphaFoldDB" id="A0A397TXB7"/>
<dbReference type="EMBL" id="QKWP01002620">
    <property type="protein sequence ID" value="RIB02692.1"/>
    <property type="molecule type" value="Genomic_DNA"/>
</dbReference>
<feature type="transmembrane region" description="Helical" evidence="1">
    <location>
        <begin position="90"/>
        <end position="114"/>
    </location>
</feature>
<name>A0A397TXB7_9GLOM</name>
<organism evidence="2 3">
    <name type="scientific">Gigaspora rosea</name>
    <dbReference type="NCBI Taxonomy" id="44941"/>
    <lineage>
        <taxon>Eukaryota</taxon>
        <taxon>Fungi</taxon>
        <taxon>Fungi incertae sedis</taxon>
        <taxon>Mucoromycota</taxon>
        <taxon>Glomeromycotina</taxon>
        <taxon>Glomeromycetes</taxon>
        <taxon>Diversisporales</taxon>
        <taxon>Gigasporaceae</taxon>
        <taxon>Gigaspora</taxon>
    </lineage>
</organism>
<sequence length="118" mass="12886">MHYRAGQISIDHFDLLVILHHAVVVGVIVGVIVGIVVDIVVGVVVGVVIGIVIGIVNVAIRFPLDSAFYISPTFLYADLVLIDMKLSPFIVGVVVAGTSFLVLFVISIVVRWYFFHPW</sequence>
<proteinExistence type="predicted"/>
<dbReference type="Proteomes" id="UP000266673">
    <property type="component" value="Unassembled WGS sequence"/>
</dbReference>
<dbReference type="PRINTS" id="PR00173">
    <property type="entry name" value="EDTRNSPORT"/>
</dbReference>
<reference evidence="2 3" key="1">
    <citation type="submission" date="2018-06" db="EMBL/GenBank/DDBJ databases">
        <title>Comparative genomics reveals the genomic features of Rhizophagus irregularis, R. cerebriforme, R. diaphanum and Gigaspora rosea, and their symbiotic lifestyle signature.</title>
        <authorList>
            <person name="Morin E."/>
            <person name="San Clemente H."/>
            <person name="Chen E.C.H."/>
            <person name="De La Providencia I."/>
            <person name="Hainaut M."/>
            <person name="Kuo A."/>
            <person name="Kohler A."/>
            <person name="Murat C."/>
            <person name="Tang N."/>
            <person name="Roy S."/>
            <person name="Loubradou J."/>
            <person name="Henrissat B."/>
            <person name="Grigoriev I.V."/>
            <person name="Corradi N."/>
            <person name="Roux C."/>
            <person name="Martin F.M."/>
        </authorList>
    </citation>
    <scope>NUCLEOTIDE SEQUENCE [LARGE SCALE GENOMIC DNA]</scope>
    <source>
        <strain evidence="2 3">DAOM 194757</strain>
    </source>
</reference>
<accession>A0A397TXB7</accession>
<keyword evidence="3" id="KW-1185">Reference proteome</keyword>
<comment type="caution">
    <text evidence="2">The sequence shown here is derived from an EMBL/GenBank/DDBJ whole genome shotgun (WGS) entry which is preliminary data.</text>
</comment>
<keyword evidence="1" id="KW-0472">Membrane</keyword>
<feature type="transmembrane region" description="Helical" evidence="1">
    <location>
        <begin position="12"/>
        <end position="33"/>
    </location>
</feature>